<feature type="domain" description="TRASH" evidence="9">
    <location>
        <begin position="392"/>
        <end position="427"/>
    </location>
</feature>
<dbReference type="InterPro" id="IPR010507">
    <property type="entry name" value="Znf_MYM"/>
</dbReference>
<evidence type="ECO:0000256" key="1">
    <source>
        <dbReference type="ARBA" id="ARBA00022499"/>
    </source>
</evidence>
<feature type="region of interest" description="Disordered" evidence="8">
    <location>
        <begin position="290"/>
        <end position="312"/>
    </location>
</feature>
<protein>
    <submittedName>
        <fullName evidence="10">Zinc finger MYM-type containing 4, tandem duplicate 1</fullName>
    </submittedName>
</protein>
<keyword evidence="11" id="KW-1185">Reference proteome</keyword>
<keyword evidence="6" id="KW-0862">Zinc</keyword>
<feature type="domain" description="TRASH" evidence="9">
    <location>
        <begin position="435"/>
        <end position="473"/>
    </location>
</feature>
<keyword evidence="3" id="KW-0479">Metal-binding</keyword>
<feature type="domain" description="TRASH" evidence="9">
    <location>
        <begin position="12"/>
        <end position="48"/>
    </location>
</feature>
<dbReference type="InterPro" id="IPR011017">
    <property type="entry name" value="TRASH_dom"/>
</dbReference>
<dbReference type="SMART" id="SM00746">
    <property type="entry name" value="TRASH"/>
    <property type="match status" value="10"/>
</dbReference>
<feature type="region of interest" description="Disordered" evidence="8">
    <location>
        <begin position="719"/>
        <end position="841"/>
    </location>
</feature>
<feature type="compositionally biased region" description="Basic and acidic residues" evidence="8">
    <location>
        <begin position="732"/>
        <end position="742"/>
    </location>
</feature>
<keyword evidence="4" id="KW-0677">Repeat</keyword>
<evidence type="ECO:0000256" key="5">
    <source>
        <dbReference type="ARBA" id="ARBA00022771"/>
    </source>
</evidence>
<evidence type="ECO:0000256" key="8">
    <source>
        <dbReference type="SAM" id="MobiDB-lite"/>
    </source>
</evidence>
<feature type="domain" description="TRASH" evidence="9">
    <location>
        <begin position="55"/>
        <end position="94"/>
    </location>
</feature>
<feature type="compositionally biased region" description="Pro residues" evidence="8">
    <location>
        <begin position="785"/>
        <end position="795"/>
    </location>
</feature>
<keyword evidence="1" id="KW-1017">Isopeptide bond</keyword>
<evidence type="ECO:0000313" key="10">
    <source>
        <dbReference type="Ensembl" id="ENSTNIP00000014273.1"/>
    </source>
</evidence>
<dbReference type="InParanoid" id="H3D187"/>
<dbReference type="OMA" id="HVHESSH"/>
<dbReference type="InterPro" id="IPR021893">
    <property type="entry name" value="ZMYM2-like_C"/>
</dbReference>
<feature type="compositionally biased region" description="Basic and acidic residues" evidence="8">
    <location>
        <begin position="1085"/>
        <end position="1094"/>
    </location>
</feature>
<dbReference type="PANTHER" id="PTHR45736">
    <property type="entry name" value="ZINC FINGER MYM-TYPE PROTEIN"/>
    <property type="match status" value="1"/>
</dbReference>
<feature type="region of interest" description="Disordered" evidence="8">
    <location>
        <begin position="1074"/>
        <end position="1094"/>
    </location>
</feature>
<feature type="compositionally biased region" description="Polar residues" evidence="8">
    <location>
        <begin position="764"/>
        <end position="776"/>
    </location>
</feature>
<dbReference type="PANTHER" id="PTHR45736:SF5">
    <property type="entry name" value="ZINC FINGER MYM-TYPE PROTEIN 4"/>
    <property type="match status" value="1"/>
</dbReference>
<reference evidence="10" key="3">
    <citation type="submission" date="2025-09" db="UniProtKB">
        <authorList>
            <consortium name="Ensembl"/>
        </authorList>
    </citation>
    <scope>IDENTIFICATION</scope>
</reference>
<organism evidence="10 11">
    <name type="scientific">Tetraodon nigroviridis</name>
    <name type="common">Spotted green pufferfish</name>
    <name type="synonym">Chelonodon nigroviridis</name>
    <dbReference type="NCBI Taxonomy" id="99883"/>
    <lineage>
        <taxon>Eukaryota</taxon>
        <taxon>Metazoa</taxon>
        <taxon>Chordata</taxon>
        <taxon>Craniata</taxon>
        <taxon>Vertebrata</taxon>
        <taxon>Euteleostomi</taxon>
        <taxon>Actinopterygii</taxon>
        <taxon>Neopterygii</taxon>
        <taxon>Teleostei</taxon>
        <taxon>Neoteleostei</taxon>
        <taxon>Acanthomorphata</taxon>
        <taxon>Eupercaria</taxon>
        <taxon>Tetraodontiformes</taxon>
        <taxon>Tetradontoidea</taxon>
        <taxon>Tetraodontidae</taxon>
        <taxon>Tetraodon</taxon>
    </lineage>
</organism>
<proteinExistence type="predicted"/>
<accession>H3D187</accession>
<dbReference type="Pfam" id="PF25561">
    <property type="entry name" value="QRICH1"/>
    <property type="match status" value="1"/>
</dbReference>
<evidence type="ECO:0000313" key="11">
    <source>
        <dbReference type="Proteomes" id="UP000007303"/>
    </source>
</evidence>
<feature type="domain" description="TRASH" evidence="9">
    <location>
        <begin position="479"/>
        <end position="514"/>
    </location>
</feature>
<dbReference type="GeneTree" id="ENSGT00940000166582"/>
<keyword evidence="7" id="KW-0832">Ubl conjugation</keyword>
<dbReference type="InterPro" id="IPR051284">
    <property type="entry name" value="ZnF_MYMT-QRICH1"/>
</dbReference>
<dbReference type="SUPFAM" id="SSF57716">
    <property type="entry name" value="Glucocorticoid receptor-like (DNA-binding domain)"/>
    <property type="match status" value="1"/>
</dbReference>
<dbReference type="HOGENOM" id="CLU_004099_1_1_1"/>
<name>H3D187_TETNG</name>
<sequence length="1194" mass="133039">PSTPLVKGQMFCSHCKKALVKGQTAFQRRGSPALFCSTSCLTAFLPAVKRPPTVCQNCCKLIFQPQDIILSPAGKDSLKEFCSQSCLASFNDKNNDATQKPSQSVGPQSLCSVCSRCCISKHDVIMNGTVHKMCSDACFKNFRTAKNLSMACCANCGNYCHNKPMLLQMDGSGQVLCNAECLAKYKQNTKVSQPCMLCQTARMLEDMIDDRNDDDSVNLFCSSSCVMAHKVQTVSASGTRINCDNCGKNRVPAYHLAMSDTSVRNFCTLSCVTAFQKHCLDNILENTQGQNHSRENHRGTVALRPQEKVRNSQKQESFCTMLPIESSQRQTAVPIRPRRDSSKQPQKLNCSQCSCHITSKPEVIQNKGKLVFVCSAKCSEEFKKANSVTSLCESCKMEKITAEAEKINNKDCFFCSDECKVLFRQKLAESWGKHCRSCGYCCSMSEKLVTAMYGGSAEEFCSEDCRSKYTLLFCHVAKCDTCGQKGKLKQTLPVLGDVKHFCDLTCLLQFCCDNSICSSCCADSRQEAQTGSSLGPSGTDQVTSGVADDVSLADSPAQKMITNHDYILISSRLKAVLLKCCGREERVVECAFLPSDDSVRHLTSCACVCVKVLKKKKRLSGKPNNKERPCNLEAESPVSEEVMVIPVPVPVYVPVPMNMYTQCTPRPVGLPLPLPVPMLLPVTMDNAERIVETIQEIKEKIPSDPFEAELIFMAEMVAEDNEKNGKGQTSKNRVEKESEKQEASAPSGEGLKTPVQPVPHEKLSSVSDTTGSVSAEQRSEAPAPGTSPGPPPGPPSLDIEADISVGEKIQRRQQTSRKSREAKTKSRMSQRLSKASEAMSKKECVQKKPAVLELPKLKSEYGIEAWKRWVQWRQTQPDLEKPRYACKSGITGNTVTQIISEQKSNDGIARLMVLKEDVLQCTTAELSYGLCCFISEVKRPNGSPYSPDSLFYLCLGIQQHLFENGRVENIFMDQFYSKFSAEFTCMLKGFKPPVTASGYIHSRVEEEFLWDCKQLGAYSPIVLLNTLLFFCCKYFGFTTVKQHRQLSFAHLMRCVRTNQDFTKTTFLRFYPPSAAKETESGTDVPSKRRKEEESKEEVLEMIENTDNPLRCPVRLFEFYLSKCSESVKQRSNVFYLLPERCCVPNSPLWFSTTSLDDSTIEAMLIRILSVRDLHVRTSESGRRKPSDTSQDIHE</sequence>
<feature type="domain" description="TRASH" evidence="9">
    <location>
        <begin position="195"/>
        <end position="233"/>
    </location>
</feature>
<feature type="domain" description="TRASH" evidence="9">
    <location>
        <begin position="153"/>
        <end position="189"/>
    </location>
</feature>
<dbReference type="GO" id="GO:0008270">
    <property type="term" value="F:zinc ion binding"/>
    <property type="evidence" value="ECO:0007669"/>
    <property type="project" value="UniProtKB-KW"/>
</dbReference>
<evidence type="ECO:0000256" key="2">
    <source>
        <dbReference type="ARBA" id="ARBA00022553"/>
    </source>
</evidence>
<feature type="domain" description="TRASH" evidence="9">
    <location>
        <begin position="350"/>
        <end position="386"/>
    </location>
</feature>
<dbReference type="Proteomes" id="UP000007303">
    <property type="component" value="Unassembled WGS sequence"/>
</dbReference>
<dbReference type="Ensembl" id="ENSTNIT00000014471.1">
    <property type="protein sequence ID" value="ENSTNIP00000014273.1"/>
    <property type="gene ID" value="ENSTNIG00000011330.1"/>
</dbReference>
<keyword evidence="5" id="KW-0863">Zinc-finger</keyword>
<dbReference type="Pfam" id="PF12012">
    <property type="entry name" value="DUF3504"/>
    <property type="match status" value="1"/>
</dbReference>
<evidence type="ECO:0000256" key="3">
    <source>
        <dbReference type="ARBA" id="ARBA00022723"/>
    </source>
</evidence>
<dbReference type="Pfam" id="PF06467">
    <property type="entry name" value="zf-FCS"/>
    <property type="match status" value="3"/>
</dbReference>
<evidence type="ECO:0000256" key="4">
    <source>
        <dbReference type="ARBA" id="ARBA00022737"/>
    </source>
</evidence>
<evidence type="ECO:0000256" key="6">
    <source>
        <dbReference type="ARBA" id="ARBA00022833"/>
    </source>
</evidence>
<keyword evidence="2" id="KW-0597">Phosphoprotein</keyword>
<feature type="domain" description="TRASH" evidence="9">
    <location>
        <begin position="243"/>
        <end position="279"/>
    </location>
</feature>
<dbReference type="STRING" id="99883.ENSTNIP00000014273"/>
<evidence type="ECO:0000259" key="9">
    <source>
        <dbReference type="SMART" id="SM00746"/>
    </source>
</evidence>
<dbReference type="Pfam" id="PF24900">
    <property type="entry name" value="TRASH_ZMYM4"/>
    <property type="match status" value="1"/>
</dbReference>
<reference evidence="11" key="1">
    <citation type="journal article" date="2004" name="Nature">
        <title>Genome duplication in the teleost fish Tetraodon nigroviridis reveals the early vertebrate proto-karyotype.</title>
        <authorList>
            <person name="Jaillon O."/>
            <person name="Aury J.-M."/>
            <person name="Brunet F."/>
            <person name="Petit J.-L."/>
            <person name="Stange-Thomann N."/>
            <person name="Mauceli E."/>
            <person name="Bouneau L."/>
            <person name="Fischer C."/>
            <person name="Ozouf-Costaz C."/>
            <person name="Bernot A."/>
            <person name="Nicaud S."/>
            <person name="Jaffe D."/>
            <person name="Fisher S."/>
            <person name="Lutfalla G."/>
            <person name="Dossat C."/>
            <person name="Segurens B."/>
            <person name="Dasilva C."/>
            <person name="Salanoubat M."/>
            <person name="Levy M."/>
            <person name="Boudet N."/>
            <person name="Castellano S."/>
            <person name="Anthouard V."/>
            <person name="Jubin C."/>
            <person name="Castelli V."/>
            <person name="Katinka M."/>
            <person name="Vacherie B."/>
            <person name="Biemont C."/>
            <person name="Skalli Z."/>
            <person name="Cattolico L."/>
            <person name="Poulain J."/>
            <person name="De Berardinis V."/>
            <person name="Cruaud C."/>
            <person name="Duprat S."/>
            <person name="Brottier P."/>
            <person name="Coutanceau J.-P."/>
            <person name="Gouzy J."/>
            <person name="Parra G."/>
            <person name="Lardier G."/>
            <person name="Chapple C."/>
            <person name="McKernan K.J."/>
            <person name="McEwan P."/>
            <person name="Bosak S."/>
            <person name="Kellis M."/>
            <person name="Volff J.-N."/>
            <person name="Guigo R."/>
            <person name="Zody M.C."/>
            <person name="Mesirov J."/>
            <person name="Lindblad-Toh K."/>
            <person name="Birren B."/>
            <person name="Nusbaum C."/>
            <person name="Kahn D."/>
            <person name="Robinson-Rechavi M."/>
            <person name="Laudet V."/>
            <person name="Schachter V."/>
            <person name="Quetier F."/>
            <person name="Saurin W."/>
            <person name="Scarpelli C."/>
            <person name="Wincker P."/>
            <person name="Lander E.S."/>
            <person name="Weissenbach J."/>
            <person name="Roest Crollius H."/>
        </authorList>
    </citation>
    <scope>NUCLEOTIDE SEQUENCE [LARGE SCALE GENOMIC DNA]</scope>
</reference>
<dbReference type="FunCoup" id="H3D187">
    <property type="interactions" value="109"/>
</dbReference>
<feature type="domain" description="TRASH" evidence="9">
    <location>
        <begin position="111"/>
        <end position="146"/>
    </location>
</feature>
<reference evidence="10" key="2">
    <citation type="submission" date="2025-08" db="UniProtKB">
        <authorList>
            <consortium name="Ensembl"/>
        </authorList>
    </citation>
    <scope>IDENTIFICATION</scope>
</reference>
<dbReference type="AlphaFoldDB" id="H3D187"/>
<evidence type="ECO:0000256" key="7">
    <source>
        <dbReference type="ARBA" id="ARBA00022843"/>
    </source>
</evidence>
<dbReference type="InterPro" id="IPR057926">
    <property type="entry name" value="QRICH1_dom"/>
</dbReference>